<dbReference type="Gene3D" id="3.40.50.720">
    <property type="entry name" value="NAD(P)-binding Rossmann-like Domain"/>
    <property type="match status" value="1"/>
</dbReference>
<dbReference type="InterPro" id="IPR011032">
    <property type="entry name" value="GroES-like_sf"/>
</dbReference>
<dbReference type="InterPro" id="IPR036291">
    <property type="entry name" value="NAD(P)-bd_dom_sf"/>
</dbReference>
<dbReference type="SUPFAM" id="SSF50129">
    <property type="entry name" value="GroES-like"/>
    <property type="match status" value="1"/>
</dbReference>
<keyword evidence="2" id="KW-0812">Transmembrane</keyword>
<evidence type="ECO:0000259" key="3">
    <source>
        <dbReference type="SMART" id="SM00829"/>
    </source>
</evidence>
<dbReference type="GO" id="GO:0016491">
    <property type="term" value="F:oxidoreductase activity"/>
    <property type="evidence" value="ECO:0007669"/>
    <property type="project" value="InterPro"/>
</dbReference>
<feature type="transmembrane region" description="Helical" evidence="2">
    <location>
        <begin position="176"/>
        <end position="203"/>
    </location>
</feature>
<dbReference type="InterPro" id="IPR020843">
    <property type="entry name" value="ER"/>
</dbReference>
<sequence length="271" mass="28585">MPTSLPRTTKALVLEKLTRARPPLLYDAAVREQSIPTLEPGQVLVKIGAVSFNRRDFWMRRGLYPRIVDGSTFGSDGAGTVIAAADPADPLLAQRVFLTPMRGLESDPTGPESEFGILGGGSVPPIGTFAEYVVVPRIEVIPTPTHLTDEQIAAWPLGGLTAWRAIALAQISRGDIVLITGIGGGVAILALQICVAMGALVYVTSGNQQKIDKAVALGAKGGLLYTQGGQSQSEAPKKRDTVASGGAADSWATTSREHGELKDKLRCSARF</sequence>
<evidence type="ECO:0000313" key="4">
    <source>
        <dbReference type="EMBL" id="KAJ7706487.1"/>
    </source>
</evidence>
<dbReference type="PANTHER" id="PTHR45033:SF3">
    <property type="entry name" value="DEHYDROGENASE, PUTATIVE (AFU_ORTHOLOGUE AFUA_2G13270)-RELATED"/>
    <property type="match status" value="1"/>
</dbReference>
<dbReference type="Gene3D" id="3.90.180.10">
    <property type="entry name" value="Medium-chain alcohol dehydrogenases, catalytic domain"/>
    <property type="match status" value="1"/>
</dbReference>
<keyword evidence="5" id="KW-1185">Reference proteome</keyword>
<organism evidence="4 5">
    <name type="scientific">Mycena metata</name>
    <dbReference type="NCBI Taxonomy" id="1033252"/>
    <lineage>
        <taxon>Eukaryota</taxon>
        <taxon>Fungi</taxon>
        <taxon>Dikarya</taxon>
        <taxon>Basidiomycota</taxon>
        <taxon>Agaricomycotina</taxon>
        <taxon>Agaricomycetes</taxon>
        <taxon>Agaricomycetidae</taxon>
        <taxon>Agaricales</taxon>
        <taxon>Marasmiineae</taxon>
        <taxon>Mycenaceae</taxon>
        <taxon>Mycena</taxon>
    </lineage>
</organism>
<evidence type="ECO:0000256" key="2">
    <source>
        <dbReference type="SAM" id="Phobius"/>
    </source>
</evidence>
<reference evidence="4" key="1">
    <citation type="submission" date="2023-03" db="EMBL/GenBank/DDBJ databases">
        <title>Massive genome expansion in bonnet fungi (Mycena s.s.) driven by repeated elements and novel gene families across ecological guilds.</title>
        <authorList>
            <consortium name="Lawrence Berkeley National Laboratory"/>
            <person name="Harder C.B."/>
            <person name="Miyauchi S."/>
            <person name="Viragh M."/>
            <person name="Kuo A."/>
            <person name="Thoen E."/>
            <person name="Andreopoulos B."/>
            <person name="Lu D."/>
            <person name="Skrede I."/>
            <person name="Drula E."/>
            <person name="Henrissat B."/>
            <person name="Morin E."/>
            <person name="Kohler A."/>
            <person name="Barry K."/>
            <person name="LaButti K."/>
            <person name="Morin E."/>
            <person name="Salamov A."/>
            <person name="Lipzen A."/>
            <person name="Mereny Z."/>
            <person name="Hegedus B."/>
            <person name="Baldrian P."/>
            <person name="Stursova M."/>
            <person name="Weitz H."/>
            <person name="Taylor A."/>
            <person name="Grigoriev I.V."/>
            <person name="Nagy L.G."/>
            <person name="Martin F."/>
            <person name="Kauserud H."/>
        </authorList>
    </citation>
    <scope>NUCLEOTIDE SEQUENCE</scope>
    <source>
        <strain evidence="4">CBHHK182m</strain>
    </source>
</reference>
<feature type="compositionally biased region" description="Basic and acidic residues" evidence="1">
    <location>
        <begin position="255"/>
        <end position="271"/>
    </location>
</feature>
<dbReference type="AlphaFoldDB" id="A0AAD7M9G4"/>
<keyword evidence="2" id="KW-0472">Membrane</keyword>
<dbReference type="SUPFAM" id="SSF51735">
    <property type="entry name" value="NAD(P)-binding Rossmann-fold domains"/>
    <property type="match status" value="1"/>
</dbReference>
<accession>A0AAD7M9G4</accession>
<comment type="caution">
    <text evidence="4">The sequence shown here is derived from an EMBL/GenBank/DDBJ whole genome shotgun (WGS) entry which is preliminary data.</text>
</comment>
<dbReference type="Proteomes" id="UP001215598">
    <property type="component" value="Unassembled WGS sequence"/>
</dbReference>
<dbReference type="InterPro" id="IPR052711">
    <property type="entry name" value="Zinc_ADH-like"/>
</dbReference>
<name>A0AAD7M9G4_9AGAR</name>
<evidence type="ECO:0000313" key="5">
    <source>
        <dbReference type="Proteomes" id="UP001215598"/>
    </source>
</evidence>
<protein>
    <submittedName>
        <fullName evidence="4">Chaperonin 10-like protein</fullName>
    </submittedName>
</protein>
<dbReference type="InterPro" id="IPR013154">
    <property type="entry name" value="ADH-like_N"/>
</dbReference>
<feature type="region of interest" description="Disordered" evidence="1">
    <location>
        <begin position="228"/>
        <end position="271"/>
    </location>
</feature>
<proteinExistence type="predicted"/>
<dbReference type="EMBL" id="JARKIB010000460">
    <property type="protein sequence ID" value="KAJ7706487.1"/>
    <property type="molecule type" value="Genomic_DNA"/>
</dbReference>
<dbReference type="PANTHER" id="PTHR45033">
    <property type="match status" value="1"/>
</dbReference>
<gene>
    <name evidence="4" type="ORF">B0H16DRAFT_1635383</name>
</gene>
<feature type="domain" description="Enoyl reductase (ER)" evidence="3">
    <location>
        <begin position="23"/>
        <end position="271"/>
    </location>
</feature>
<dbReference type="SMART" id="SM00829">
    <property type="entry name" value="PKS_ER"/>
    <property type="match status" value="1"/>
</dbReference>
<dbReference type="Pfam" id="PF08240">
    <property type="entry name" value="ADH_N"/>
    <property type="match status" value="1"/>
</dbReference>
<keyword evidence="2" id="KW-1133">Transmembrane helix</keyword>
<evidence type="ECO:0000256" key="1">
    <source>
        <dbReference type="SAM" id="MobiDB-lite"/>
    </source>
</evidence>